<evidence type="ECO:0000313" key="4">
    <source>
        <dbReference type="Proteomes" id="UP000284250"/>
    </source>
</evidence>
<dbReference type="RefSeq" id="WP_119657820.1">
    <property type="nucleotide sequence ID" value="NZ_JBHUOI010000093.1"/>
</dbReference>
<dbReference type="InterPro" id="IPR052893">
    <property type="entry name" value="TCS_response_regulator"/>
</dbReference>
<evidence type="ECO:0000313" key="3">
    <source>
        <dbReference type="EMBL" id="RIY04910.1"/>
    </source>
</evidence>
<dbReference type="PANTHER" id="PTHR44520:SF2">
    <property type="entry name" value="RESPONSE REGULATOR RCP1"/>
    <property type="match status" value="1"/>
</dbReference>
<dbReference type="Proteomes" id="UP000284250">
    <property type="component" value="Unassembled WGS sequence"/>
</dbReference>
<dbReference type="InterPro" id="IPR011006">
    <property type="entry name" value="CheY-like_superfamily"/>
</dbReference>
<evidence type="ECO:0000259" key="2">
    <source>
        <dbReference type="PROSITE" id="PS50110"/>
    </source>
</evidence>
<dbReference type="PANTHER" id="PTHR44520">
    <property type="entry name" value="RESPONSE REGULATOR RCP1-RELATED"/>
    <property type="match status" value="1"/>
</dbReference>
<dbReference type="OrthoDB" id="1524091at2"/>
<accession>A0A418QID2</accession>
<reference evidence="3 4" key="1">
    <citation type="submission" date="2019-01" db="EMBL/GenBank/DDBJ databases">
        <title>Hymenobacter humicola sp. nov., isolated from soils in Antarctica.</title>
        <authorList>
            <person name="Sedlacek I."/>
            <person name="Holochova P."/>
            <person name="Kralova S."/>
            <person name="Pantucek R."/>
            <person name="Stankova E."/>
            <person name="Vrbovska V."/>
            <person name="Kristofova L."/>
            <person name="Svec P."/>
            <person name="Busse H.-J."/>
        </authorList>
    </citation>
    <scope>NUCLEOTIDE SEQUENCE [LARGE SCALE GENOMIC DNA]</scope>
    <source>
        <strain evidence="3 4">CCM 8852</strain>
    </source>
</reference>
<dbReference type="Pfam" id="PF00072">
    <property type="entry name" value="Response_reg"/>
    <property type="match status" value="1"/>
</dbReference>
<keyword evidence="4" id="KW-1185">Reference proteome</keyword>
<dbReference type="GO" id="GO:0000160">
    <property type="term" value="P:phosphorelay signal transduction system"/>
    <property type="evidence" value="ECO:0007669"/>
    <property type="project" value="InterPro"/>
</dbReference>
<dbReference type="EMBL" id="QYCN01000072">
    <property type="protein sequence ID" value="RIY04910.1"/>
    <property type="molecule type" value="Genomic_DNA"/>
</dbReference>
<name>A0A418QID2_9BACT</name>
<dbReference type="SMART" id="SM00448">
    <property type="entry name" value="REC"/>
    <property type="match status" value="1"/>
</dbReference>
<protein>
    <submittedName>
        <fullName evidence="3">Response regulator</fullName>
    </submittedName>
</protein>
<dbReference type="SUPFAM" id="SSF52172">
    <property type="entry name" value="CheY-like"/>
    <property type="match status" value="1"/>
</dbReference>
<sequence>MDTLIIDDAPIGIFLTTRLLRREGQPTDVITSFVSPVEAVAFFRQLGPTDAPPHVVLLDLNMPLLSGWDVLDALKPVEAHLLGRCAFYILTSSLAPTDEARARQYPLVAGFLHKPLDGAKIQAMQARLRETRLT</sequence>
<evidence type="ECO:0000256" key="1">
    <source>
        <dbReference type="PROSITE-ProRule" id="PRU00169"/>
    </source>
</evidence>
<keyword evidence="1" id="KW-0597">Phosphoprotein</keyword>
<dbReference type="AlphaFoldDB" id="A0A418QID2"/>
<feature type="domain" description="Response regulatory" evidence="2">
    <location>
        <begin position="2"/>
        <end position="129"/>
    </location>
</feature>
<gene>
    <name evidence="3" type="ORF">D0T11_21235</name>
</gene>
<organism evidence="3 4">
    <name type="scientific">Hymenobacter rubripertinctus</name>
    <dbReference type="NCBI Taxonomy" id="2029981"/>
    <lineage>
        <taxon>Bacteria</taxon>
        <taxon>Pseudomonadati</taxon>
        <taxon>Bacteroidota</taxon>
        <taxon>Cytophagia</taxon>
        <taxon>Cytophagales</taxon>
        <taxon>Hymenobacteraceae</taxon>
        <taxon>Hymenobacter</taxon>
    </lineage>
</organism>
<dbReference type="Gene3D" id="3.40.50.2300">
    <property type="match status" value="1"/>
</dbReference>
<comment type="caution">
    <text evidence="3">The sequence shown here is derived from an EMBL/GenBank/DDBJ whole genome shotgun (WGS) entry which is preliminary data.</text>
</comment>
<dbReference type="PROSITE" id="PS50110">
    <property type="entry name" value="RESPONSE_REGULATORY"/>
    <property type="match status" value="1"/>
</dbReference>
<proteinExistence type="predicted"/>
<dbReference type="InterPro" id="IPR001789">
    <property type="entry name" value="Sig_transdc_resp-reg_receiver"/>
</dbReference>
<feature type="modified residue" description="4-aspartylphosphate" evidence="1">
    <location>
        <position position="59"/>
    </location>
</feature>